<dbReference type="Pfam" id="PF13743">
    <property type="entry name" value="Thioredoxin_5"/>
    <property type="match status" value="1"/>
</dbReference>
<gene>
    <name evidence="2" type="primary">spxH</name>
    <name evidence="3" type="ORF">SAMN04488134_10892</name>
</gene>
<keyword evidence="1 2" id="KW-0963">Cytoplasm</keyword>
<evidence type="ECO:0000256" key="2">
    <source>
        <dbReference type="HAMAP-Rule" id="MF_02245"/>
    </source>
</evidence>
<dbReference type="RefSeq" id="WP_091498400.1">
    <property type="nucleotide sequence ID" value="NZ_FODJ01000008.1"/>
</dbReference>
<name>A0A1H8QAL6_9BACI</name>
<accession>A0A1H8QAL6</accession>
<comment type="subcellular location">
    <subcellularLocation>
        <location evidence="2">Cytoplasm</location>
    </subcellularLocation>
</comment>
<dbReference type="PANTHER" id="PTHR13887">
    <property type="entry name" value="GLUTATHIONE S-TRANSFERASE KAPPA"/>
    <property type="match status" value="1"/>
</dbReference>
<dbReference type="AlphaFoldDB" id="A0A1H8QAL6"/>
<dbReference type="STRING" id="872970.SAMN04488134_10892"/>
<evidence type="ECO:0000256" key="1">
    <source>
        <dbReference type="ARBA" id="ARBA00022490"/>
    </source>
</evidence>
<evidence type="ECO:0000313" key="3">
    <source>
        <dbReference type="EMBL" id="SEO50957.1"/>
    </source>
</evidence>
<proteinExistence type="inferred from homology"/>
<keyword evidence="4" id="KW-1185">Reference proteome</keyword>
<dbReference type="GO" id="GO:0005737">
    <property type="term" value="C:cytoplasm"/>
    <property type="evidence" value="ECO:0007669"/>
    <property type="project" value="UniProtKB-SubCell"/>
</dbReference>
<dbReference type="OrthoDB" id="9813770at2"/>
<organism evidence="3 4">
    <name type="scientific">Amphibacillus marinus</name>
    <dbReference type="NCBI Taxonomy" id="872970"/>
    <lineage>
        <taxon>Bacteria</taxon>
        <taxon>Bacillati</taxon>
        <taxon>Bacillota</taxon>
        <taxon>Bacilli</taxon>
        <taxon>Bacillales</taxon>
        <taxon>Bacillaceae</taxon>
        <taxon>Amphibacillus</taxon>
    </lineage>
</organism>
<dbReference type="GO" id="GO:0016853">
    <property type="term" value="F:isomerase activity"/>
    <property type="evidence" value="ECO:0007669"/>
    <property type="project" value="UniProtKB-KW"/>
</dbReference>
<dbReference type="InterPro" id="IPR036249">
    <property type="entry name" value="Thioredoxin-like_sf"/>
</dbReference>
<sequence length="299" mass="34783">MSYKQTEPSNELRSESKAQYSYFDLLTKPIEIYLFIDPLCPESWSLEPIVKKLQLEYGRFFSLRPILSGKWSKLNQACLGAPEQLKKQWERTAKLTGMCCDGDLWIEDPITFPANVSMAIKAAELQGSKAGRRYLRKVQENIFLNRTDISKDEQLIRIAAEAELDLEEFKGDLHSKSATKALQCDLKLSGEMEIDQTPSIVFFNEEEEEEGLKLSGAYRYEVYVKVLRQLLQREVAPMDKPTLEELTKHFQFIGTHEIAIIYDWSHEKACSEMKKLQLMQLVQRVPVKNEIFWRYIKKP</sequence>
<dbReference type="CDD" id="cd03025">
    <property type="entry name" value="DsbA_FrnE_like"/>
    <property type="match status" value="1"/>
</dbReference>
<evidence type="ECO:0000313" key="4">
    <source>
        <dbReference type="Proteomes" id="UP000199300"/>
    </source>
</evidence>
<comment type="function">
    <text evidence="2">Adapter protein required for efficient degradation of Spx by ClpXP under non-stress conditions. Interaction with Spx stabilizes Spx and exposes the C-terminus of Spx for recognition and proteolysis by ClpXP.</text>
</comment>
<dbReference type="InterPro" id="IPR046404">
    <property type="entry name" value="Adapter_SpxH"/>
</dbReference>
<reference evidence="3 4" key="1">
    <citation type="submission" date="2016-10" db="EMBL/GenBank/DDBJ databases">
        <authorList>
            <person name="de Groot N.N."/>
        </authorList>
    </citation>
    <scope>NUCLEOTIDE SEQUENCE [LARGE SCALE GENOMIC DNA]</scope>
    <source>
        <strain evidence="3 4">CGMCC 1.10434</strain>
    </source>
</reference>
<dbReference type="Proteomes" id="UP000199300">
    <property type="component" value="Unassembled WGS sequence"/>
</dbReference>
<dbReference type="HAMAP" id="MF_02245">
    <property type="entry name" value="Adapter_SpxH"/>
    <property type="match status" value="1"/>
</dbReference>
<dbReference type="SUPFAM" id="SSF52833">
    <property type="entry name" value="Thioredoxin-like"/>
    <property type="match status" value="1"/>
</dbReference>
<dbReference type="PANTHER" id="PTHR13887:SF47">
    <property type="entry name" value="CLPXP ADAPTER PROTEIN SPXH"/>
    <property type="match status" value="1"/>
</dbReference>
<comment type="similarity">
    <text evidence="2">Belongs to the SpxH family.</text>
</comment>
<comment type="subunit">
    <text evidence="2">Interacts with Spx.</text>
</comment>
<keyword evidence="3" id="KW-0413">Isomerase</keyword>
<dbReference type="EMBL" id="FODJ01000008">
    <property type="protein sequence ID" value="SEO50957.1"/>
    <property type="molecule type" value="Genomic_DNA"/>
</dbReference>
<dbReference type="Gene3D" id="3.40.30.10">
    <property type="entry name" value="Glutaredoxin"/>
    <property type="match status" value="1"/>
</dbReference>
<protein>
    <recommendedName>
        <fullName evidence="2">ClpXP adapter protein SpxH</fullName>
    </recommendedName>
</protein>